<keyword evidence="2" id="KW-1185">Reference proteome</keyword>
<protein>
    <submittedName>
        <fullName evidence="1">Uncharacterized protein</fullName>
    </submittedName>
</protein>
<accession>A0A1G8MGK1</accession>
<organism evidence="1 2">
    <name type="scientific">Alteribacillus bidgolensis</name>
    <dbReference type="NCBI Taxonomy" id="930129"/>
    <lineage>
        <taxon>Bacteria</taxon>
        <taxon>Bacillati</taxon>
        <taxon>Bacillota</taxon>
        <taxon>Bacilli</taxon>
        <taxon>Bacillales</taxon>
        <taxon>Bacillaceae</taxon>
        <taxon>Alteribacillus</taxon>
    </lineage>
</organism>
<evidence type="ECO:0000313" key="2">
    <source>
        <dbReference type="Proteomes" id="UP000199017"/>
    </source>
</evidence>
<dbReference type="Proteomes" id="UP000199017">
    <property type="component" value="Unassembled WGS sequence"/>
</dbReference>
<gene>
    <name evidence="1" type="ORF">SAMN05216352_11031</name>
</gene>
<dbReference type="EMBL" id="FNDU01000010">
    <property type="protein sequence ID" value="SDI66955.1"/>
    <property type="molecule type" value="Genomic_DNA"/>
</dbReference>
<evidence type="ECO:0000313" key="1">
    <source>
        <dbReference type="EMBL" id="SDI66955.1"/>
    </source>
</evidence>
<name>A0A1G8MGK1_9BACI</name>
<reference evidence="1 2" key="1">
    <citation type="submission" date="2016-10" db="EMBL/GenBank/DDBJ databases">
        <authorList>
            <person name="de Groot N.N."/>
        </authorList>
    </citation>
    <scope>NUCLEOTIDE SEQUENCE [LARGE SCALE GENOMIC DNA]</scope>
    <source>
        <strain evidence="2">P4B,CCM 7963,CECT 7998,DSM 25260,IBRC-M 10614,KCTC 13821</strain>
    </source>
</reference>
<proteinExistence type="predicted"/>
<dbReference type="AlphaFoldDB" id="A0A1G8MGK1"/>
<sequence length="29" mass="3308">MKKLLIIISAFIMFFNVTSLSFANENADE</sequence>